<keyword evidence="1" id="KW-0472">Membrane</keyword>
<feature type="transmembrane region" description="Helical" evidence="1">
    <location>
        <begin position="48"/>
        <end position="66"/>
    </location>
</feature>
<evidence type="ECO:0000313" key="2">
    <source>
        <dbReference type="EMBL" id="WFN35740.1"/>
    </source>
</evidence>
<dbReference type="Proteomes" id="UP001218895">
    <property type="component" value="Chromosome"/>
</dbReference>
<proteinExistence type="predicted"/>
<keyword evidence="1" id="KW-1133">Transmembrane helix</keyword>
<dbReference type="AlphaFoldDB" id="A0AAF0JLQ5"/>
<dbReference type="InterPro" id="IPR010718">
    <property type="entry name" value="DUF1294"/>
</dbReference>
<sequence>MFAADKIKAVKGKWRISENNLLIFAFFGPFGALFAMKVAHHKTHKKKFLLVYLFLLIHLAVMFLYLTGNF</sequence>
<dbReference type="KEGG" id="manq:L1994_06105"/>
<protein>
    <submittedName>
        <fullName evidence="2">DUF1294 domain-containing protein</fullName>
    </submittedName>
</protein>
<feature type="transmembrane region" description="Helical" evidence="1">
    <location>
        <begin position="20"/>
        <end position="36"/>
    </location>
</feature>
<evidence type="ECO:0000256" key="1">
    <source>
        <dbReference type="SAM" id="Phobius"/>
    </source>
</evidence>
<keyword evidence="1" id="KW-0812">Transmembrane</keyword>
<accession>A0AAF0JLQ5</accession>
<keyword evidence="3" id="KW-1185">Reference proteome</keyword>
<gene>
    <name evidence="2" type="ORF">L1994_06105</name>
</gene>
<dbReference type="Pfam" id="PF06961">
    <property type="entry name" value="DUF1294"/>
    <property type="match status" value="1"/>
</dbReference>
<organism evidence="2 3">
    <name type="scientific">Methanomicrobium antiquum</name>
    <dbReference type="NCBI Taxonomy" id="487686"/>
    <lineage>
        <taxon>Archaea</taxon>
        <taxon>Methanobacteriati</taxon>
        <taxon>Methanobacteriota</taxon>
        <taxon>Stenosarchaea group</taxon>
        <taxon>Methanomicrobia</taxon>
        <taxon>Methanomicrobiales</taxon>
        <taxon>Methanomicrobiaceae</taxon>
        <taxon>Methanomicrobium</taxon>
    </lineage>
</organism>
<reference evidence="2" key="1">
    <citation type="submission" date="2022-01" db="EMBL/GenBank/DDBJ databases">
        <title>Complete genome of Methanomicrobium antiquum DSM 21220.</title>
        <authorList>
            <person name="Chen S.-C."/>
            <person name="You Y.-T."/>
            <person name="Zhou Y.-Z."/>
            <person name="Lai M.-C."/>
        </authorList>
    </citation>
    <scope>NUCLEOTIDE SEQUENCE</scope>
    <source>
        <strain evidence="2">DSM 21220</strain>
    </source>
</reference>
<evidence type="ECO:0000313" key="3">
    <source>
        <dbReference type="Proteomes" id="UP001218895"/>
    </source>
</evidence>
<name>A0AAF0JLQ5_9EURY</name>
<dbReference type="EMBL" id="CP091092">
    <property type="protein sequence ID" value="WFN35740.1"/>
    <property type="molecule type" value="Genomic_DNA"/>
</dbReference>